<dbReference type="PaxDb" id="8022-A0A060YIF9"/>
<accession>A0A060YIF9</accession>
<reference evidence="1" key="2">
    <citation type="submission" date="2014-03" db="EMBL/GenBank/DDBJ databases">
        <authorList>
            <person name="Genoscope - CEA"/>
        </authorList>
    </citation>
    <scope>NUCLEOTIDE SEQUENCE</scope>
</reference>
<evidence type="ECO:0000313" key="1">
    <source>
        <dbReference type="EMBL" id="CDQ91516.1"/>
    </source>
</evidence>
<reference evidence="1" key="1">
    <citation type="journal article" date="2014" name="Nat. Commun.">
        <title>The rainbow trout genome provides novel insights into evolution after whole-genome duplication in vertebrates.</title>
        <authorList>
            <person name="Berthelot C."/>
            <person name="Brunet F."/>
            <person name="Chalopin D."/>
            <person name="Juanchich A."/>
            <person name="Bernard M."/>
            <person name="Noel B."/>
            <person name="Bento P."/>
            <person name="Da Silva C."/>
            <person name="Labadie K."/>
            <person name="Alberti A."/>
            <person name="Aury J.M."/>
            <person name="Louis A."/>
            <person name="Dehais P."/>
            <person name="Bardou P."/>
            <person name="Montfort J."/>
            <person name="Klopp C."/>
            <person name="Cabau C."/>
            <person name="Gaspin C."/>
            <person name="Thorgaard G.H."/>
            <person name="Boussaha M."/>
            <person name="Quillet E."/>
            <person name="Guyomard R."/>
            <person name="Galiana D."/>
            <person name="Bobe J."/>
            <person name="Volff J.N."/>
            <person name="Genet C."/>
            <person name="Wincker P."/>
            <person name="Jaillon O."/>
            <person name="Roest Crollius H."/>
            <person name="Guiguen Y."/>
        </authorList>
    </citation>
    <scope>NUCLEOTIDE SEQUENCE [LARGE SCALE GENOMIC DNA]</scope>
</reference>
<dbReference type="Proteomes" id="UP000193380">
    <property type="component" value="Unassembled WGS sequence"/>
</dbReference>
<evidence type="ECO:0000313" key="2">
    <source>
        <dbReference type="Proteomes" id="UP000193380"/>
    </source>
</evidence>
<gene>
    <name evidence="1" type="ORF">GSONMT00063745001</name>
</gene>
<proteinExistence type="predicted"/>
<dbReference type="AlphaFoldDB" id="A0A060YIF9"/>
<protein>
    <submittedName>
        <fullName evidence="1">Uncharacterized protein</fullName>
    </submittedName>
</protein>
<sequence length="77" mass="8548">MAAENSAEFQDDKEILINKGDVQEVQQKSGAVTESTTAKPSKMTLYHWTQSFSSQKVSVSEPCRNGQLLKGMRGLRD</sequence>
<organism evidence="1 2">
    <name type="scientific">Oncorhynchus mykiss</name>
    <name type="common">Rainbow trout</name>
    <name type="synonym">Salmo gairdneri</name>
    <dbReference type="NCBI Taxonomy" id="8022"/>
    <lineage>
        <taxon>Eukaryota</taxon>
        <taxon>Metazoa</taxon>
        <taxon>Chordata</taxon>
        <taxon>Craniata</taxon>
        <taxon>Vertebrata</taxon>
        <taxon>Euteleostomi</taxon>
        <taxon>Actinopterygii</taxon>
        <taxon>Neopterygii</taxon>
        <taxon>Teleostei</taxon>
        <taxon>Protacanthopterygii</taxon>
        <taxon>Salmoniformes</taxon>
        <taxon>Salmonidae</taxon>
        <taxon>Salmoninae</taxon>
        <taxon>Oncorhynchus</taxon>
    </lineage>
</organism>
<dbReference type="EMBL" id="FR911896">
    <property type="protein sequence ID" value="CDQ91516.1"/>
    <property type="molecule type" value="Genomic_DNA"/>
</dbReference>
<name>A0A060YIF9_ONCMY</name>